<gene>
    <name evidence="1" type="ORF">GIY30_12185</name>
</gene>
<dbReference type="CDD" id="cd08152">
    <property type="entry name" value="y4iL_like"/>
    <property type="match status" value="1"/>
</dbReference>
<dbReference type="EMBL" id="WMBR01000003">
    <property type="protein sequence ID" value="MXP22104.1"/>
    <property type="molecule type" value="Genomic_DNA"/>
</dbReference>
<dbReference type="SUPFAM" id="SSF56634">
    <property type="entry name" value="Heme-dependent catalase-like"/>
    <property type="match status" value="1"/>
</dbReference>
<dbReference type="Gene3D" id="2.40.180.10">
    <property type="entry name" value="Catalase core domain"/>
    <property type="match status" value="1"/>
</dbReference>
<protein>
    <submittedName>
        <fullName evidence="1">Catalase</fullName>
    </submittedName>
</protein>
<reference evidence="1 2" key="1">
    <citation type="submission" date="2019-11" db="EMBL/GenBank/DDBJ databases">
        <title>Gordonia sp. nov., a novel actinobacterium isolated from mangrove soil in Hainan.</title>
        <authorList>
            <person name="Huang X."/>
            <person name="Xie Y."/>
            <person name="Chu X."/>
            <person name="Xiao K."/>
        </authorList>
    </citation>
    <scope>NUCLEOTIDE SEQUENCE [LARGE SCALE GENOMIC DNA]</scope>
    <source>
        <strain evidence="1 2">HNM0687</strain>
    </source>
</reference>
<evidence type="ECO:0000313" key="1">
    <source>
        <dbReference type="EMBL" id="MXP22104.1"/>
    </source>
</evidence>
<dbReference type="PANTHER" id="PTHR36195:SF4">
    <property type="entry name" value="DOMAIN PROTEIN, PUTATIVE (AFU_ORTHOLOGUE AFUA_5G01990)-RELATED"/>
    <property type="match status" value="1"/>
</dbReference>
<dbReference type="GO" id="GO:0020037">
    <property type="term" value="F:heme binding"/>
    <property type="evidence" value="ECO:0007669"/>
    <property type="project" value="InterPro"/>
</dbReference>
<organism evidence="1 2">
    <name type="scientific">Gordonia mangrovi</name>
    <dbReference type="NCBI Taxonomy" id="2665643"/>
    <lineage>
        <taxon>Bacteria</taxon>
        <taxon>Bacillati</taxon>
        <taxon>Actinomycetota</taxon>
        <taxon>Actinomycetes</taxon>
        <taxon>Mycobacteriales</taxon>
        <taxon>Gordoniaceae</taxon>
        <taxon>Gordonia</taxon>
    </lineage>
</organism>
<dbReference type="PANTHER" id="PTHR36195">
    <property type="entry name" value="DOMAIN PROTEIN, PUTATIVE (AFU_ORTHOLOGUE AFUA_5G01990)-RELATED-RELATED"/>
    <property type="match status" value="1"/>
</dbReference>
<evidence type="ECO:0000313" key="2">
    <source>
        <dbReference type="Proteomes" id="UP000475545"/>
    </source>
</evidence>
<sequence length="372" mass="41276">MTETVAGGRTYVRFHENIESPRDDEADDIERIVRVLRSNNERAYRTNKRGLRDAHAKGHGILRGELEVLDGLAPELAQGMFAAPGTFPVIARLSSTSGAIRSDQLRGVRGLGLKVIGVTGPRALPDDTANTQDFIMVTHREFLFADAHAYSRTGMVTAWALARLSDRALKFGSEALDALNARVLPILGTKLPDTLAVFVEPNTHILGDTFHSSAPLRHGDHIVKMRLVPRSPEVCALAGERMPADGEVNAFAESVIDFFACHAAEYELQVQLCTDLAAMPIEDATKEWDDALSPYRTVAIIRYPKQETYTPQRRAFGDEVLSFNSWRGLDAHRPLGSINRLKRRVYDASSQYRHRVNHAPMLEPADESELPT</sequence>
<proteinExistence type="predicted"/>
<dbReference type="RefSeq" id="WP_160902297.1">
    <property type="nucleotide sequence ID" value="NZ_CP102850.1"/>
</dbReference>
<comment type="caution">
    <text evidence="1">The sequence shown here is derived from an EMBL/GenBank/DDBJ whole genome shotgun (WGS) entry which is preliminary data.</text>
</comment>
<accession>A0A6L7GQ77</accession>
<name>A0A6L7GQ77_9ACTN</name>
<dbReference type="AlphaFoldDB" id="A0A6L7GQ77"/>
<dbReference type="Proteomes" id="UP000475545">
    <property type="component" value="Unassembled WGS sequence"/>
</dbReference>
<dbReference type="InterPro" id="IPR020835">
    <property type="entry name" value="Catalase_sf"/>
</dbReference>
<keyword evidence="2" id="KW-1185">Reference proteome</keyword>